<accession>A0A5C3LM38</accession>
<dbReference type="GO" id="GO:0006044">
    <property type="term" value="P:N-acetylglucosamine metabolic process"/>
    <property type="evidence" value="ECO:0007669"/>
    <property type="project" value="TreeGrafter"/>
</dbReference>
<dbReference type="STRING" id="68775.A0A5C3LM38"/>
<dbReference type="PANTHER" id="PTHR35020:SF2">
    <property type="entry name" value="N-ACETYLGLUCOSAMINE-INDUCED PROTEIN 1"/>
    <property type="match status" value="1"/>
</dbReference>
<sequence length="290" mass="33295">MGEYNELNAVQQPLTPDTVHIRSGPPTREELLVYYPAKFTWEQLKTFVNSGDLGLLKRDRSLQKRYNQWAVGVKEKYGSLVNYLLNHRLQWGQPDTLSALKSALDDPLEIDTGRAPPVVDPSIPKQLPPLPEDAPKYFTFETPREYLSIIQNDWPYSVPPEVEHTLIWTRVPIFHSELVHESVKDRINQDGLWGFTGNVSPPPSPSHLPECLPALSDWGITIDKLIRSEKGTNEEEELVRRAGEEVHRFVQSRWAESEWETAWFVNPPRLQSVPGLAHIHVFARQKTIRV</sequence>
<dbReference type="InterPro" id="IPR022036">
    <property type="entry name" value="DUF3605"/>
</dbReference>
<dbReference type="AlphaFoldDB" id="A0A5C3LM38"/>
<name>A0A5C3LM38_9AGAR</name>
<dbReference type="Pfam" id="PF12239">
    <property type="entry name" value="DUF3605"/>
    <property type="match status" value="2"/>
</dbReference>
<evidence type="ECO:0000313" key="1">
    <source>
        <dbReference type="EMBL" id="TFK33006.1"/>
    </source>
</evidence>
<dbReference type="EMBL" id="ML213657">
    <property type="protein sequence ID" value="TFK33006.1"/>
    <property type="molecule type" value="Genomic_DNA"/>
</dbReference>
<dbReference type="PANTHER" id="PTHR35020">
    <property type="entry name" value="N-ACETYLGLUCOSAMINE-INDUCED PROTEIN 1"/>
    <property type="match status" value="1"/>
</dbReference>
<organism evidence="1 2">
    <name type="scientific">Crucibulum laeve</name>
    <dbReference type="NCBI Taxonomy" id="68775"/>
    <lineage>
        <taxon>Eukaryota</taxon>
        <taxon>Fungi</taxon>
        <taxon>Dikarya</taxon>
        <taxon>Basidiomycota</taxon>
        <taxon>Agaricomycotina</taxon>
        <taxon>Agaricomycetes</taxon>
        <taxon>Agaricomycetidae</taxon>
        <taxon>Agaricales</taxon>
        <taxon>Agaricineae</taxon>
        <taxon>Nidulariaceae</taxon>
        <taxon>Crucibulum</taxon>
    </lineage>
</organism>
<reference evidence="1 2" key="1">
    <citation type="journal article" date="2019" name="Nat. Ecol. Evol.">
        <title>Megaphylogeny resolves global patterns of mushroom evolution.</title>
        <authorList>
            <person name="Varga T."/>
            <person name="Krizsan K."/>
            <person name="Foldi C."/>
            <person name="Dima B."/>
            <person name="Sanchez-Garcia M."/>
            <person name="Sanchez-Ramirez S."/>
            <person name="Szollosi G.J."/>
            <person name="Szarkandi J.G."/>
            <person name="Papp V."/>
            <person name="Albert L."/>
            <person name="Andreopoulos W."/>
            <person name="Angelini C."/>
            <person name="Antonin V."/>
            <person name="Barry K.W."/>
            <person name="Bougher N.L."/>
            <person name="Buchanan P."/>
            <person name="Buyck B."/>
            <person name="Bense V."/>
            <person name="Catcheside P."/>
            <person name="Chovatia M."/>
            <person name="Cooper J."/>
            <person name="Damon W."/>
            <person name="Desjardin D."/>
            <person name="Finy P."/>
            <person name="Geml J."/>
            <person name="Haridas S."/>
            <person name="Hughes K."/>
            <person name="Justo A."/>
            <person name="Karasinski D."/>
            <person name="Kautmanova I."/>
            <person name="Kiss B."/>
            <person name="Kocsube S."/>
            <person name="Kotiranta H."/>
            <person name="LaButti K.M."/>
            <person name="Lechner B.E."/>
            <person name="Liimatainen K."/>
            <person name="Lipzen A."/>
            <person name="Lukacs Z."/>
            <person name="Mihaltcheva S."/>
            <person name="Morgado L.N."/>
            <person name="Niskanen T."/>
            <person name="Noordeloos M.E."/>
            <person name="Ohm R.A."/>
            <person name="Ortiz-Santana B."/>
            <person name="Ovrebo C."/>
            <person name="Racz N."/>
            <person name="Riley R."/>
            <person name="Savchenko A."/>
            <person name="Shiryaev A."/>
            <person name="Soop K."/>
            <person name="Spirin V."/>
            <person name="Szebenyi C."/>
            <person name="Tomsovsky M."/>
            <person name="Tulloss R.E."/>
            <person name="Uehling J."/>
            <person name="Grigoriev I.V."/>
            <person name="Vagvolgyi C."/>
            <person name="Papp T."/>
            <person name="Martin F.M."/>
            <person name="Miettinen O."/>
            <person name="Hibbett D.S."/>
            <person name="Nagy L.G."/>
        </authorList>
    </citation>
    <scope>NUCLEOTIDE SEQUENCE [LARGE SCALE GENOMIC DNA]</scope>
    <source>
        <strain evidence="1 2">CBS 166.37</strain>
    </source>
</reference>
<dbReference type="GO" id="GO:0005737">
    <property type="term" value="C:cytoplasm"/>
    <property type="evidence" value="ECO:0007669"/>
    <property type="project" value="TreeGrafter"/>
</dbReference>
<dbReference type="Proteomes" id="UP000308652">
    <property type="component" value="Unassembled WGS sequence"/>
</dbReference>
<gene>
    <name evidence="1" type="ORF">BDQ12DRAFT_615970</name>
</gene>
<evidence type="ECO:0000313" key="2">
    <source>
        <dbReference type="Proteomes" id="UP000308652"/>
    </source>
</evidence>
<dbReference type="OrthoDB" id="498286at2759"/>
<proteinExistence type="predicted"/>
<protein>
    <submittedName>
        <fullName evidence="1">Uncharacterized protein</fullName>
    </submittedName>
</protein>
<keyword evidence="2" id="KW-1185">Reference proteome</keyword>